<reference evidence="6 7" key="2">
    <citation type="journal article" date="2012" name="Int. J. Syst. Evol. Microbiol.">
        <title>Magnetococcus marinus gen. nov., sp. nov., a marine, magnetotactic bacterium that represents a novel lineage (Magnetococcaceae fam. nov.; Magnetococcales ord. nov.) at the base of the Alphaproteobacteria.</title>
        <authorList>
            <person name="Bazylinski D.A."/>
            <person name="Williams T.J."/>
            <person name="Lefevre C.T."/>
            <person name="Berg R.J."/>
            <person name="Zhang C.L."/>
            <person name="Bowser S.S."/>
            <person name="Dean A.J."/>
            <person name="Beveridge T.J."/>
        </authorList>
    </citation>
    <scope>NUCLEOTIDE SEQUENCE [LARGE SCALE GENOMIC DNA]</scope>
    <source>
        <strain evidence="7">ATCC BAA-1437 / JCM 17883 / MC-1</strain>
    </source>
</reference>
<evidence type="ECO:0000259" key="5">
    <source>
        <dbReference type="PROSITE" id="PS50885"/>
    </source>
</evidence>
<evidence type="ECO:0000256" key="3">
    <source>
        <dbReference type="PROSITE-ProRule" id="PRU00284"/>
    </source>
</evidence>
<sequence length="806" mass="86873" precursor="true">MIRFNDLPLAKKLLTAFIGLALVTAVTGFVGVKEIDTVGEHAEQVGARLAPLGDAAMEIKLTATEAHLYFEELLGGEYDGKIEEIWAILDETAWYANAIINGGENDEGHFYPSRDPQVVAKMKTLLTQLQVFRQAAEERYGFLSQAETTGSGVDQAFDARYEEVQQQIDQLLERIESIPSPLNVKQLAVSKYFLADGHLFLEEALGGDESVKIEDVLAQFQEAVQRLESVESSWPTAAEHKLSKAAAALKTLATQRYENTQRSLQAGTEAEKRFHETFKSFIKDADDAEELIHADMAAGMQEMATEISRAEMLTGLITLFALVLAFLLAKLIGRFVTEPMLACIDVATKIANGRLGSRVELSQNDEVGQLAVALNSMSERLQGLIEGFIEQSRILGNYSGDLQALSQRMTEDANLVKNGSKQAEASARSVSVQMSDVNATIEINTRDLNATAQASDQMSENMTTISAAAEEASVNLTHVASASKQVNQSMVEVQGAVGRSREGVQNVASAIGALKEALDAIRQQGRDAAKSSQMAAQEAQNMAQVIDAQVNASNKISEVVGIIRQIAGQTNMLALNASIEAAGAGEAGKGFAVVANEVKDLARQTGDATNTISNNIDELQAGSGQAHRSSQEMLTRIQELSIANDRIVDSVDYQYGTMEEVNQTVIQIAEGSVEVDQQLAQSVLNMSDSDVNLSEVTLGIEEVTRNVGGISNAVQEVTDNVKGLSEGGERISALVADTAEAASALQRMMVELEKTAEKFVDMSHSLQKQSGNINDIGSAIQERLGFFELMDRHTSSAAQKKRASAA</sequence>
<feature type="domain" description="HAMP" evidence="5">
    <location>
        <begin position="334"/>
        <end position="386"/>
    </location>
</feature>
<dbReference type="SMART" id="SM00304">
    <property type="entry name" value="HAMP"/>
    <property type="match status" value="1"/>
</dbReference>
<reference evidence="7" key="1">
    <citation type="journal article" date="2009" name="Appl. Environ. Microbiol.">
        <title>Complete genome sequence of the chemolithoautotrophic marine magnetotactic coccus strain MC-1.</title>
        <authorList>
            <person name="Schubbe S."/>
            <person name="Williams T.J."/>
            <person name="Xie G."/>
            <person name="Kiss H.E."/>
            <person name="Brettin T.S."/>
            <person name="Martinez D."/>
            <person name="Ross C.A."/>
            <person name="Schuler D."/>
            <person name="Cox B.L."/>
            <person name="Nealson K.H."/>
            <person name="Bazylinski D.A."/>
        </authorList>
    </citation>
    <scope>NUCLEOTIDE SEQUENCE [LARGE SCALE GENOMIC DNA]</scope>
    <source>
        <strain evidence="7">ATCC BAA-1437 / JCM 17883 / MC-1</strain>
    </source>
</reference>
<name>A0L5R9_MAGMM</name>
<dbReference type="PROSITE" id="PS50111">
    <property type="entry name" value="CHEMOTAXIS_TRANSDUC_2"/>
    <property type="match status" value="1"/>
</dbReference>
<dbReference type="SUPFAM" id="SSF158472">
    <property type="entry name" value="HAMP domain-like"/>
    <property type="match status" value="1"/>
</dbReference>
<dbReference type="PANTHER" id="PTHR32089:SF112">
    <property type="entry name" value="LYSOZYME-LIKE PROTEIN-RELATED"/>
    <property type="match status" value="1"/>
</dbReference>
<dbReference type="Proteomes" id="UP000002586">
    <property type="component" value="Chromosome"/>
</dbReference>
<feature type="domain" description="Methyl-accepting transducer" evidence="4">
    <location>
        <begin position="447"/>
        <end position="697"/>
    </location>
</feature>
<keyword evidence="1 3" id="KW-0807">Transducer</keyword>
<dbReference type="KEGG" id="mgm:Mmc1_0791"/>
<dbReference type="PANTHER" id="PTHR32089">
    <property type="entry name" value="METHYL-ACCEPTING CHEMOTAXIS PROTEIN MCPB"/>
    <property type="match status" value="1"/>
</dbReference>
<dbReference type="PROSITE" id="PS50885">
    <property type="entry name" value="HAMP"/>
    <property type="match status" value="1"/>
</dbReference>
<dbReference type="GO" id="GO:0016020">
    <property type="term" value="C:membrane"/>
    <property type="evidence" value="ECO:0007669"/>
    <property type="project" value="InterPro"/>
</dbReference>
<dbReference type="EMBL" id="CP000471">
    <property type="protein sequence ID" value="ABK43312.1"/>
    <property type="molecule type" value="Genomic_DNA"/>
</dbReference>
<dbReference type="STRING" id="156889.Mmc1_0791"/>
<dbReference type="InterPro" id="IPR003660">
    <property type="entry name" value="HAMP_dom"/>
</dbReference>
<dbReference type="Gene3D" id="1.10.287.950">
    <property type="entry name" value="Methyl-accepting chemotaxis protein"/>
    <property type="match status" value="1"/>
</dbReference>
<proteinExistence type="inferred from homology"/>
<evidence type="ECO:0000313" key="7">
    <source>
        <dbReference type="Proteomes" id="UP000002586"/>
    </source>
</evidence>
<accession>A0L5R9</accession>
<dbReference type="SMART" id="SM00283">
    <property type="entry name" value="MA"/>
    <property type="match status" value="1"/>
</dbReference>
<dbReference type="OrthoDB" id="8320983at2"/>
<organism evidence="6 7">
    <name type="scientific">Magnetococcus marinus (strain ATCC BAA-1437 / JCM 17883 / MC-1)</name>
    <dbReference type="NCBI Taxonomy" id="156889"/>
    <lineage>
        <taxon>Bacteria</taxon>
        <taxon>Pseudomonadati</taxon>
        <taxon>Pseudomonadota</taxon>
        <taxon>Magnetococcia</taxon>
        <taxon>Magnetococcales</taxon>
        <taxon>Magnetococcaceae</taxon>
        <taxon>Magnetococcus</taxon>
    </lineage>
</organism>
<dbReference type="InterPro" id="IPR004089">
    <property type="entry name" value="MCPsignal_dom"/>
</dbReference>
<comment type="similarity">
    <text evidence="2">Belongs to the methyl-accepting chemotaxis (MCP) protein family.</text>
</comment>
<evidence type="ECO:0000256" key="1">
    <source>
        <dbReference type="ARBA" id="ARBA00023224"/>
    </source>
</evidence>
<evidence type="ECO:0000313" key="6">
    <source>
        <dbReference type="EMBL" id="ABK43312.1"/>
    </source>
</evidence>
<keyword evidence="7" id="KW-1185">Reference proteome</keyword>
<evidence type="ECO:0000259" key="4">
    <source>
        <dbReference type="PROSITE" id="PS50111"/>
    </source>
</evidence>
<evidence type="ECO:0000256" key="2">
    <source>
        <dbReference type="ARBA" id="ARBA00029447"/>
    </source>
</evidence>
<protein>
    <submittedName>
        <fullName evidence="6">Methyl-accepting chemotaxis sensory transducer</fullName>
    </submittedName>
</protein>
<dbReference type="CDD" id="cd06225">
    <property type="entry name" value="HAMP"/>
    <property type="match status" value="1"/>
</dbReference>
<dbReference type="HOGENOM" id="CLU_365568_0_0_5"/>
<dbReference type="RefSeq" id="WP_011712472.1">
    <property type="nucleotide sequence ID" value="NC_008576.1"/>
</dbReference>
<dbReference type="Pfam" id="PF00015">
    <property type="entry name" value="MCPsignal"/>
    <property type="match status" value="1"/>
</dbReference>
<dbReference type="AlphaFoldDB" id="A0L5R9"/>
<dbReference type="GO" id="GO:0007165">
    <property type="term" value="P:signal transduction"/>
    <property type="evidence" value="ECO:0007669"/>
    <property type="project" value="UniProtKB-KW"/>
</dbReference>
<gene>
    <name evidence="6" type="ordered locus">Mmc1_0791</name>
</gene>
<dbReference type="Gene3D" id="6.10.340.10">
    <property type="match status" value="1"/>
</dbReference>
<dbReference type="Pfam" id="PF00672">
    <property type="entry name" value="HAMP"/>
    <property type="match status" value="1"/>
</dbReference>
<dbReference type="SUPFAM" id="SSF58104">
    <property type="entry name" value="Methyl-accepting chemotaxis protein (MCP) signaling domain"/>
    <property type="match status" value="1"/>
</dbReference>
<dbReference type="eggNOG" id="COG0840">
    <property type="taxonomic scope" value="Bacteria"/>
</dbReference>